<dbReference type="GO" id="GO:0008270">
    <property type="term" value="F:zinc ion binding"/>
    <property type="evidence" value="ECO:0007669"/>
    <property type="project" value="UniProtKB-KW"/>
</dbReference>
<dbReference type="Proteomes" id="UP000799750">
    <property type="component" value="Unassembled WGS sequence"/>
</dbReference>
<evidence type="ECO:0000256" key="3">
    <source>
        <dbReference type="ARBA" id="ARBA00022771"/>
    </source>
</evidence>
<evidence type="ECO:0000256" key="5">
    <source>
        <dbReference type="ARBA" id="ARBA00023015"/>
    </source>
</evidence>
<protein>
    <recommendedName>
        <fullName evidence="8">Polycomb protein VEFS-Box domain-containing protein</fullName>
    </recommendedName>
</protein>
<keyword evidence="10" id="KW-1185">Reference proteome</keyword>
<dbReference type="CDD" id="cd21552">
    <property type="entry name" value="VEFS-box_ctSUZ12-like"/>
    <property type="match status" value="1"/>
</dbReference>
<organism evidence="9 10">
    <name type="scientific">Lophium mytilinum</name>
    <dbReference type="NCBI Taxonomy" id="390894"/>
    <lineage>
        <taxon>Eukaryota</taxon>
        <taxon>Fungi</taxon>
        <taxon>Dikarya</taxon>
        <taxon>Ascomycota</taxon>
        <taxon>Pezizomycotina</taxon>
        <taxon>Dothideomycetes</taxon>
        <taxon>Pleosporomycetidae</taxon>
        <taxon>Mytilinidiales</taxon>
        <taxon>Mytilinidiaceae</taxon>
        <taxon>Lophium</taxon>
    </lineage>
</organism>
<feature type="compositionally biased region" description="Polar residues" evidence="7">
    <location>
        <begin position="628"/>
        <end position="637"/>
    </location>
</feature>
<evidence type="ECO:0000256" key="2">
    <source>
        <dbReference type="ARBA" id="ARBA00022723"/>
    </source>
</evidence>
<comment type="similarity">
    <text evidence="1">Belongs to the VEFS (VRN2-EMF2-FIS2-SU(Z)12) family.</text>
</comment>
<dbReference type="InterPro" id="IPR019135">
    <property type="entry name" value="Polycomb_protein_VEFS-Box"/>
</dbReference>
<evidence type="ECO:0000256" key="6">
    <source>
        <dbReference type="ARBA" id="ARBA00023163"/>
    </source>
</evidence>
<accession>A0A6A6QHW5</accession>
<dbReference type="OrthoDB" id="166746at2759"/>
<evidence type="ECO:0000313" key="9">
    <source>
        <dbReference type="EMBL" id="KAF2491570.1"/>
    </source>
</evidence>
<keyword evidence="6" id="KW-0804">Transcription</keyword>
<dbReference type="Pfam" id="PF09733">
    <property type="entry name" value="VEFS-Box"/>
    <property type="match status" value="1"/>
</dbReference>
<keyword evidence="5" id="KW-0805">Transcription regulation</keyword>
<evidence type="ECO:0000256" key="4">
    <source>
        <dbReference type="ARBA" id="ARBA00022833"/>
    </source>
</evidence>
<keyword evidence="2" id="KW-0479">Metal-binding</keyword>
<evidence type="ECO:0000256" key="1">
    <source>
        <dbReference type="ARBA" id="ARBA00007416"/>
    </source>
</evidence>
<evidence type="ECO:0000256" key="7">
    <source>
        <dbReference type="SAM" id="MobiDB-lite"/>
    </source>
</evidence>
<name>A0A6A6QHW5_9PEZI</name>
<gene>
    <name evidence="9" type="ORF">BU16DRAFT_122340</name>
</gene>
<evidence type="ECO:0000259" key="8">
    <source>
        <dbReference type="Pfam" id="PF09733"/>
    </source>
</evidence>
<dbReference type="EMBL" id="MU004195">
    <property type="protein sequence ID" value="KAF2491570.1"/>
    <property type="molecule type" value="Genomic_DNA"/>
</dbReference>
<evidence type="ECO:0000313" key="10">
    <source>
        <dbReference type="Proteomes" id="UP000799750"/>
    </source>
</evidence>
<feature type="domain" description="Polycomb protein VEFS-Box" evidence="8">
    <location>
        <begin position="485"/>
        <end position="591"/>
    </location>
</feature>
<proteinExistence type="inferred from homology"/>
<sequence>MVITQTPEFKNFFGNSCLYLTLKESRNRTFLSRNLEAVLDHHQRRLENPTLADTTETRALTRRHWQYPSDGMDDLLQSFENGEILEVSVRGFWPVDPSSKKKASKKIAVGPKAREAIWDALEHAENIIKQPCRVRLAIAIVEPDETKTIPLGDRCKILYSTEHAASISGKQNKGGQRFLKIDVEPFRVDIPTLTVPKSNGVRWKNAIGAKYETTIGISPMDSRKADELLRFLKPNSEFSRYDKAAFSGKWNDLPQLPFNGQMIPVYRKTSEGRMKFEHEIDFEMAFTKSQVSPIALYNQSSKRARPNQLPSPVSETRLLDEMTEVTYRLINGNASKVMTYTDNTCLFCEKMTLPNSERLHHHLKTHHDNYDFGVETQQKERGAATLTEVTILVELSEKREDVRASDSVPDTRAVSWVAPEEPFNLAESNKGNSDWVAKGSYHGKRKAPKPVFRQIKPKEPEEVLQQLPAPIRKRHKVPPAPRGITFFRTLSKRPLEEGESASESDDDIDITWLKLRRNGATSDSDTPESAKTLIKRLDDHMEDEQLTDDLHVGDAIVRFTSQNREWLQESDHAQQLLKKAAELRDDDIITEAVYQHCKKITQMDPVESSKSRLHNRTMGLCSTPPRTPATSSASFSSVDAEPRKRKRSNTKGRGPSQPQDTDGDVEMSEPSPPDSRQLSKDRGQSRTLVNGRCLCGEQAEAVDNLREIIWCDNPVSLISSLIHFHHVTQA</sequence>
<keyword evidence="4" id="KW-0862">Zinc</keyword>
<dbReference type="AlphaFoldDB" id="A0A6A6QHW5"/>
<reference evidence="9" key="1">
    <citation type="journal article" date="2020" name="Stud. Mycol.">
        <title>101 Dothideomycetes genomes: a test case for predicting lifestyles and emergence of pathogens.</title>
        <authorList>
            <person name="Haridas S."/>
            <person name="Albert R."/>
            <person name="Binder M."/>
            <person name="Bloem J."/>
            <person name="Labutti K."/>
            <person name="Salamov A."/>
            <person name="Andreopoulos B."/>
            <person name="Baker S."/>
            <person name="Barry K."/>
            <person name="Bills G."/>
            <person name="Bluhm B."/>
            <person name="Cannon C."/>
            <person name="Castanera R."/>
            <person name="Culley D."/>
            <person name="Daum C."/>
            <person name="Ezra D."/>
            <person name="Gonzalez J."/>
            <person name="Henrissat B."/>
            <person name="Kuo A."/>
            <person name="Liang C."/>
            <person name="Lipzen A."/>
            <person name="Lutzoni F."/>
            <person name="Magnuson J."/>
            <person name="Mondo S."/>
            <person name="Nolan M."/>
            <person name="Ohm R."/>
            <person name="Pangilinan J."/>
            <person name="Park H.-J."/>
            <person name="Ramirez L."/>
            <person name="Alfaro M."/>
            <person name="Sun H."/>
            <person name="Tritt A."/>
            <person name="Yoshinaga Y."/>
            <person name="Zwiers L.-H."/>
            <person name="Turgeon B."/>
            <person name="Goodwin S."/>
            <person name="Spatafora J."/>
            <person name="Crous P."/>
            <person name="Grigoriev I."/>
        </authorList>
    </citation>
    <scope>NUCLEOTIDE SEQUENCE</scope>
    <source>
        <strain evidence="9">CBS 269.34</strain>
    </source>
</reference>
<keyword evidence="3" id="KW-0863">Zinc-finger</keyword>
<feature type="region of interest" description="Disordered" evidence="7">
    <location>
        <begin position="604"/>
        <end position="684"/>
    </location>
</feature>